<protein>
    <submittedName>
        <fullName evidence="1">Uncharacterized protein</fullName>
    </submittedName>
</protein>
<reference evidence="1" key="1">
    <citation type="submission" date="2019-03" db="EMBL/GenBank/DDBJ databases">
        <title>WGS assembly of Setaria viridis.</title>
        <authorList>
            <person name="Huang P."/>
            <person name="Jenkins J."/>
            <person name="Grimwood J."/>
            <person name="Barry K."/>
            <person name="Healey A."/>
            <person name="Mamidi S."/>
            <person name="Sreedasyam A."/>
            <person name="Shu S."/>
            <person name="Feldman M."/>
            <person name="Wu J."/>
            <person name="Yu Y."/>
            <person name="Chen C."/>
            <person name="Johnson J."/>
            <person name="Rokhsar D."/>
            <person name="Baxter I."/>
            <person name="Schmutz J."/>
            <person name="Brutnell T."/>
            <person name="Kellogg E."/>
        </authorList>
    </citation>
    <scope>NUCLEOTIDE SEQUENCE [LARGE SCALE GENOMIC DNA]</scope>
</reference>
<dbReference type="Gramene" id="TKV97007">
    <property type="protein sequence ID" value="TKV97007"/>
    <property type="gene ID" value="SEVIR_9G467450v2"/>
</dbReference>
<dbReference type="Proteomes" id="UP000298652">
    <property type="component" value="Chromosome 9"/>
</dbReference>
<proteinExistence type="predicted"/>
<organism evidence="1 2">
    <name type="scientific">Setaria viridis</name>
    <name type="common">Green bristlegrass</name>
    <name type="synonym">Setaria italica subsp. viridis</name>
    <dbReference type="NCBI Taxonomy" id="4556"/>
    <lineage>
        <taxon>Eukaryota</taxon>
        <taxon>Viridiplantae</taxon>
        <taxon>Streptophyta</taxon>
        <taxon>Embryophyta</taxon>
        <taxon>Tracheophyta</taxon>
        <taxon>Spermatophyta</taxon>
        <taxon>Magnoliopsida</taxon>
        <taxon>Liliopsida</taxon>
        <taxon>Poales</taxon>
        <taxon>Poaceae</taxon>
        <taxon>PACMAD clade</taxon>
        <taxon>Panicoideae</taxon>
        <taxon>Panicodae</taxon>
        <taxon>Paniceae</taxon>
        <taxon>Cenchrinae</taxon>
        <taxon>Setaria</taxon>
    </lineage>
</organism>
<accession>A0A4U6T5I2</accession>
<sequence length="35" mass="3767">MMLLSCFGGLPSAVTGGGLLAFFKKKKQQKLCHII</sequence>
<dbReference type="AlphaFoldDB" id="A0A4U6T5I2"/>
<dbReference type="EMBL" id="CM016560">
    <property type="protein sequence ID" value="TKV97007.1"/>
    <property type="molecule type" value="Genomic_DNA"/>
</dbReference>
<keyword evidence="2" id="KW-1185">Reference proteome</keyword>
<evidence type="ECO:0000313" key="2">
    <source>
        <dbReference type="Proteomes" id="UP000298652"/>
    </source>
</evidence>
<gene>
    <name evidence="1" type="ORF">SEVIR_9G467450v2</name>
</gene>
<evidence type="ECO:0000313" key="1">
    <source>
        <dbReference type="EMBL" id="TKV97007.1"/>
    </source>
</evidence>
<name>A0A4U6T5I2_SETVI</name>